<feature type="coiled-coil region" evidence="5">
    <location>
        <begin position="157"/>
        <end position="184"/>
    </location>
</feature>
<evidence type="ECO:0000259" key="6">
    <source>
        <dbReference type="PROSITE" id="PS51898"/>
    </source>
</evidence>
<evidence type="ECO:0000313" key="8">
    <source>
        <dbReference type="EMBL" id="SAK91841.1"/>
    </source>
</evidence>
<dbReference type="InterPro" id="IPR050090">
    <property type="entry name" value="Tyrosine_recombinase_XerCD"/>
</dbReference>
<dbReference type="PANTHER" id="PTHR30349">
    <property type="entry name" value="PHAGE INTEGRASE-RELATED"/>
    <property type="match status" value="1"/>
</dbReference>
<dbReference type="Proteomes" id="UP000054978">
    <property type="component" value="Unassembled WGS sequence"/>
</dbReference>
<dbReference type="GO" id="GO:0003677">
    <property type="term" value="F:DNA binding"/>
    <property type="evidence" value="ECO:0007669"/>
    <property type="project" value="UniProtKB-UniRule"/>
</dbReference>
<dbReference type="SUPFAM" id="SSF56349">
    <property type="entry name" value="DNA breaking-rejoining enzymes"/>
    <property type="match status" value="1"/>
</dbReference>
<dbReference type="RefSeq" id="WP_087048672.1">
    <property type="nucleotide sequence ID" value="NZ_FCOB02000029.1"/>
</dbReference>
<dbReference type="OrthoDB" id="102994at2"/>
<keyword evidence="9" id="KW-1185">Reference proteome</keyword>
<keyword evidence="3" id="KW-0233">DNA recombination</keyword>
<organism evidence="8 9">
    <name type="scientific">Caballeronia ptereochthonis</name>
    <dbReference type="NCBI Taxonomy" id="1777144"/>
    <lineage>
        <taxon>Bacteria</taxon>
        <taxon>Pseudomonadati</taxon>
        <taxon>Pseudomonadota</taxon>
        <taxon>Betaproteobacteria</taxon>
        <taxon>Burkholderiales</taxon>
        <taxon>Burkholderiaceae</taxon>
        <taxon>Caballeronia</taxon>
    </lineage>
</organism>
<evidence type="ECO:0000256" key="2">
    <source>
        <dbReference type="ARBA" id="ARBA00023125"/>
    </source>
</evidence>
<dbReference type="AlphaFoldDB" id="A0A158DBH4"/>
<sequence>MPVSINSKTARDKLAPRREPYWSRIQTGLFIGYRKPEQGQGTWIARRRSDDGKQAYQSLGTFPGYDEAVKAANQWANAIDAGVSSKGMTVKAACEHYVKHLALHKGAASERDAEGRFKRLVYDAKIGKVDLSKLRTSDLTAWLAMQVERDEDDAEDEDDLRRAKDSANRNLASLKAALNLALRDRLVATDAGWKTVSKFRDVGRRRDAFLPAPQRKELVNACPADLQRLVTALLLTGARPGELANANVQHLNREQGTLALQGKTGFRVVTLSSAALSFFADCSKAKIANAPLLATEFGQRWNKDSWKKPFKAAAAAAKLPPTAVMYSLRHTAISEMIAAGMDSFVVARLAGTSTAMIDQHYGHLRHDKTRAKLDAVAMF</sequence>
<comment type="caution">
    <text evidence="8">The sequence shown here is derived from an EMBL/GenBank/DDBJ whole genome shotgun (WGS) entry which is preliminary data.</text>
</comment>
<protein>
    <submittedName>
        <fullName evidence="8">Site-specific tyrosine recombinase XerC</fullName>
    </submittedName>
</protein>
<dbReference type="GO" id="GO:0015074">
    <property type="term" value="P:DNA integration"/>
    <property type="evidence" value="ECO:0007669"/>
    <property type="project" value="UniProtKB-KW"/>
</dbReference>
<dbReference type="EMBL" id="FCOB02000029">
    <property type="protein sequence ID" value="SAK91841.1"/>
    <property type="molecule type" value="Genomic_DNA"/>
</dbReference>
<evidence type="ECO:0000259" key="7">
    <source>
        <dbReference type="PROSITE" id="PS51900"/>
    </source>
</evidence>
<dbReference type="PANTHER" id="PTHR30349:SF88">
    <property type="entry name" value="BLL1584 PROTEIN"/>
    <property type="match status" value="1"/>
</dbReference>
<feature type="domain" description="Core-binding (CB)" evidence="7">
    <location>
        <begin position="88"/>
        <end position="182"/>
    </location>
</feature>
<dbReference type="GO" id="GO:0006310">
    <property type="term" value="P:DNA recombination"/>
    <property type="evidence" value="ECO:0007669"/>
    <property type="project" value="UniProtKB-KW"/>
</dbReference>
<dbReference type="InterPro" id="IPR010998">
    <property type="entry name" value="Integrase_recombinase_N"/>
</dbReference>
<evidence type="ECO:0000256" key="5">
    <source>
        <dbReference type="SAM" id="Coils"/>
    </source>
</evidence>
<dbReference type="InterPro" id="IPR011010">
    <property type="entry name" value="DNA_brk_join_enz"/>
</dbReference>
<evidence type="ECO:0000256" key="4">
    <source>
        <dbReference type="PROSITE-ProRule" id="PRU01248"/>
    </source>
</evidence>
<evidence type="ECO:0000256" key="3">
    <source>
        <dbReference type="ARBA" id="ARBA00023172"/>
    </source>
</evidence>
<dbReference type="Pfam" id="PF00589">
    <property type="entry name" value="Phage_integrase"/>
    <property type="match status" value="1"/>
</dbReference>
<dbReference type="InterPro" id="IPR044068">
    <property type="entry name" value="CB"/>
</dbReference>
<feature type="domain" description="Tyr recombinase" evidence="6">
    <location>
        <begin position="205"/>
        <end position="374"/>
    </location>
</feature>
<proteinExistence type="predicted"/>
<dbReference type="PROSITE" id="PS51898">
    <property type="entry name" value="TYR_RECOMBINASE"/>
    <property type="match status" value="1"/>
</dbReference>
<keyword evidence="1" id="KW-0229">DNA integration</keyword>
<evidence type="ECO:0000313" key="9">
    <source>
        <dbReference type="Proteomes" id="UP000054978"/>
    </source>
</evidence>
<name>A0A158DBH4_9BURK</name>
<dbReference type="Gene3D" id="1.10.443.10">
    <property type="entry name" value="Intergrase catalytic core"/>
    <property type="match status" value="1"/>
</dbReference>
<dbReference type="InterPro" id="IPR002104">
    <property type="entry name" value="Integrase_catalytic"/>
</dbReference>
<evidence type="ECO:0000256" key="1">
    <source>
        <dbReference type="ARBA" id="ARBA00022908"/>
    </source>
</evidence>
<dbReference type="Gene3D" id="1.10.150.130">
    <property type="match status" value="1"/>
</dbReference>
<dbReference type="InterPro" id="IPR013762">
    <property type="entry name" value="Integrase-like_cat_sf"/>
</dbReference>
<keyword evidence="2 4" id="KW-0238">DNA-binding</keyword>
<keyword evidence="5" id="KW-0175">Coiled coil</keyword>
<dbReference type="PROSITE" id="PS51900">
    <property type="entry name" value="CB"/>
    <property type="match status" value="1"/>
</dbReference>
<dbReference type="STRING" id="1777144.AWB83_05254"/>
<accession>A0A158DBH4</accession>
<reference evidence="8" key="1">
    <citation type="submission" date="2016-01" db="EMBL/GenBank/DDBJ databases">
        <authorList>
            <person name="Peeters C."/>
        </authorList>
    </citation>
    <scope>NUCLEOTIDE SEQUENCE [LARGE SCALE GENOMIC DNA]</scope>
    <source>
        <strain evidence="8">LMG 29326</strain>
    </source>
</reference>
<gene>
    <name evidence="8" type="ORF">AWB83_05254</name>
</gene>